<evidence type="ECO:0000256" key="3">
    <source>
        <dbReference type="ARBA" id="ARBA00023002"/>
    </source>
</evidence>
<name>A0AB39BU03_9BACI</name>
<dbReference type="EMBL" id="CP162551">
    <property type="protein sequence ID" value="XDI37293.1"/>
    <property type="molecule type" value="Genomic_DNA"/>
</dbReference>
<reference evidence="7" key="1">
    <citation type="submission" date="2024-07" db="EMBL/GenBank/DDBJ databases">
        <title>Identification and characteristics of an arsenic-resistant bacterial isolate, which belongs to a novel species.</title>
        <authorList>
            <person name="Juszczyk A."/>
            <person name="Kowalczyk A."/>
            <person name="Was K."/>
            <person name="Kosowicz W."/>
            <person name="Budzyn A."/>
            <person name="Latowski D."/>
        </authorList>
    </citation>
    <scope>NUCLEOTIDE SEQUENCE</scope>
    <source>
        <strain evidence="7">As8PL</strain>
    </source>
</reference>
<keyword evidence="2 5" id="KW-0125">Carotenoid biosynthesis</keyword>
<gene>
    <name evidence="7" type="ORF">AB3N04_02960</name>
</gene>
<dbReference type="InterPro" id="IPR002937">
    <property type="entry name" value="Amino_oxidase"/>
</dbReference>
<dbReference type="NCBIfam" id="TIGR02734">
    <property type="entry name" value="crtI_fam"/>
    <property type="match status" value="1"/>
</dbReference>
<dbReference type="Gene3D" id="3.90.660.20">
    <property type="entry name" value="Protoporphyrinogen oxidase, mitochondrial, domain 2"/>
    <property type="match status" value="1"/>
</dbReference>
<dbReference type="InterPro" id="IPR014105">
    <property type="entry name" value="Carotenoid/retinoid_OxRdtase"/>
</dbReference>
<evidence type="ECO:0000259" key="6">
    <source>
        <dbReference type="Pfam" id="PF01593"/>
    </source>
</evidence>
<dbReference type="AlphaFoldDB" id="A0AB39BU03"/>
<feature type="domain" description="Amine oxidase" evidence="6">
    <location>
        <begin position="21"/>
        <end position="470"/>
    </location>
</feature>
<dbReference type="InterPro" id="IPR036188">
    <property type="entry name" value="FAD/NAD-bd_sf"/>
</dbReference>
<comment type="similarity">
    <text evidence="4">Belongs to the carotenoid/retinoid oxidoreductase family. CrtN subfamily.</text>
</comment>
<evidence type="ECO:0000256" key="5">
    <source>
        <dbReference type="RuleBase" id="RU362075"/>
    </source>
</evidence>
<accession>A0AB39BU03</accession>
<dbReference type="PANTHER" id="PTHR43734">
    <property type="entry name" value="PHYTOENE DESATURASE"/>
    <property type="match status" value="1"/>
</dbReference>
<protein>
    <submittedName>
        <fullName evidence="7">Phytoene desaturase family protein</fullName>
    </submittedName>
</protein>
<dbReference type="Pfam" id="PF01593">
    <property type="entry name" value="Amino_oxidase"/>
    <property type="match status" value="1"/>
</dbReference>
<dbReference type="GO" id="GO:0016491">
    <property type="term" value="F:oxidoreductase activity"/>
    <property type="evidence" value="ECO:0007669"/>
    <property type="project" value="UniProtKB-KW"/>
</dbReference>
<organism evidence="7">
    <name type="scientific">Alkalihalophilus sp. As8PL</name>
    <dbReference type="NCBI Taxonomy" id="3237103"/>
    <lineage>
        <taxon>Bacteria</taxon>
        <taxon>Bacillati</taxon>
        <taxon>Bacillota</taxon>
        <taxon>Bacilli</taxon>
        <taxon>Bacillales</taxon>
        <taxon>Bacillaceae</taxon>
        <taxon>Alkalihalophilus</taxon>
    </lineage>
</organism>
<evidence type="ECO:0000256" key="1">
    <source>
        <dbReference type="ARBA" id="ARBA00004829"/>
    </source>
</evidence>
<dbReference type="GO" id="GO:0016117">
    <property type="term" value="P:carotenoid biosynthetic process"/>
    <property type="evidence" value="ECO:0007669"/>
    <property type="project" value="UniProtKB-KW"/>
</dbReference>
<keyword evidence="3 5" id="KW-0560">Oxidoreductase</keyword>
<evidence type="ECO:0000256" key="4">
    <source>
        <dbReference type="ARBA" id="ARBA00038322"/>
    </source>
</evidence>
<dbReference type="Gene3D" id="3.50.50.60">
    <property type="entry name" value="FAD/NAD(P)-binding domain"/>
    <property type="match status" value="2"/>
</dbReference>
<dbReference type="PANTHER" id="PTHR43734:SF1">
    <property type="entry name" value="PHYTOENE DESATURASE"/>
    <property type="match status" value="1"/>
</dbReference>
<proteinExistence type="inferred from homology"/>
<sequence>MRTAIIGGGVGGMLSALYERKRGNDVVLFEKESNLGGRLSFITHEGYKIDKGPTIVLLPEMIHSILEEVGITRDEVKLIRIDPLYRLQFPDGMNFYKWSNIEKQHAELSKWFPGEEEHFDQYLAEMKWRFEEGKEAFLDRDFVRKRDFFSMKNIQTLWKLKAYQTVKQQASRFFVHPRLQEAFSFQTLYIGGAPNRSPALYSLVPFSEHHHGIWYVLGGYASLVSLFEAKLRERGVSIRLNTEVGELLTEGSKCVGIKVEDHEESFDRVIVNGDFPHAEELVTRQTKKYTPSSGCLLLYFGLNRVYENADVHQFLMTEDFEKHMNDVFVGKILPKSPSMYVFHPSLIDKSLAPEGKGVMYVLIPVPSGDDVDWDDISDYVEERIDELEERAFPGLKNAIEWREVRTPKEAKQDGLYAGGSFGIAPSLLQSGVFRPQLKPFQLTNVYAVGASTHPGGGIPIVMQGAKLLADYIATEEVIHSW</sequence>
<dbReference type="RefSeq" id="WP_368504652.1">
    <property type="nucleotide sequence ID" value="NZ_CP162551.1"/>
</dbReference>
<evidence type="ECO:0000256" key="2">
    <source>
        <dbReference type="ARBA" id="ARBA00022746"/>
    </source>
</evidence>
<comment type="pathway">
    <text evidence="1 5">Carotenoid biosynthesis.</text>
</comment>
<evidence type="ECO:0000313" key="7">
    <source>
        <dbReference type="EMBL" id="XDI37293.1"/>
    </source>
</evidence>
<dbReference type="SUPFAM" id="SSF51905">
    <property type="entry name" value="FAD/NAD(P)-binding domain"/>
    <property type="match status" value="1"/>
</dbReference>